<dbReference type="SUPFAM" id="SSF81383">
    <property type="entry name" value="F-box domain"/>
    <property type="match status" value="1"/>
</dbReference>
<evidence type="ECO:0000313" key="1">
    <source>
        <dbReference type="EMBL" id="RPA76176.1"/>
    </source>
</evidence>
<dbReference type="Proteomes" id="UP000275078">
    <property type="component" value="Unassembled WGS sequence"/>
</dbReference>
<evidence type="ECO:0000313" key="2">
    <source>
        <dbReference type="Proteomes" id="UP000275078"/>
    </source>
</evidence>
<dbReference type="EMBL" id="ML119749">
    <property type="protein sequence ID" value="RPA76176.1"/>
    <property type="molecule type" value="Genomic_DNA"/>
</dbReference>
<dbReference type="CDD" id="cd09917">
    <property type="entry name" value="F-box_SF"/>
    <property type="match status" value="1"/>
</dbReference>
<name>A0A3N4HT41_ASCIM</name>
<proteinExistence type="predicted"/>
<dbReference type="AlphaFoldDB" id="A0A3N4HT41"/>
<reference evidence="1 2" key="1">
    <citation type="journal article" date="2018" name="Nat. Ecol. Evol.">
        <title>Pezizomycetes genomes reveal the molecular basis of ectomycorrhizal truffle lifestyle.</title>
        <authorList>
            <person name="Murat C."/>
            <person name="Payen T."/>
            <person name="Noel B."/>
            <person name="Kuo A."/>
            <person name="Morin E."/>
            <person name="Chen J."/>
            <person name="Kohler A."/>
            <person name="Krizsan K."/>
            <person name="Balestrini R."/>
            <person name="Da Silva C."/>
            <person name="Montanini B."/>
            <person name="Hainaut M."/>
            <person name="Levati E."/>
            <person name="Barry K.W."/>
            <person name="Belfiori B."/>
            <person name="Cichocki N."/>
            <person name="Clum A."/>
            <person name="Dockter R.B."/>
            <person name="Fauchery L."/>
            <person name="Guy J."/>
            <person name="Iotti M."/>
            <person name="Le Tacon F."/>
            <person name="Lindquist E.A."/>
            <person name="Lipzen A."/>
            <person name="Malagnac F."/>
            <person name="Mello A."/>
            <person name="Molinier V."/>
            <person name="Miyauchi S."/>
            <person name="Poulain J."/>
            <person name="Riccioni C."/>
            <person name="Rubini A."/>
            <person name="Sitrit Y."/>
            <person name="Splivallo R."/>
            <person name="Traeger S."/>
            <person name="Wang M."/>
            <person name="Zifcakova L."/>
            <person name="Wipf D."/>
            <person name="Zambonelli A."/>
            <person name="Paolocci F."/>
            <person name="Nowrousian M."/>
            <person name="Ottonello S."/>
            <person name="Baldrian P."/>
            <person name="Spatafora J.W."/>
            <person name="Henrissat B."/>
            <person name="Nagy L.G."/>
            <person name="Aury J.M."/>
            <person name="Wincker P."/>
            <person name="Grigoriev I.V."/>
            <person name="Bonfante P."/>
            <person name="Martin F.M."/>
        </authorList>
    </citation>
    <scope>NUCLEOTIDE SEQUENCE [LARGE SCALE GENOMIC DNA]</scope>
    <source>
        <strain evidence="1 2">RN42</strain>
    </source>
</reference>
<dbReference type="InterPro" id="IPR036047">
    <property type="entry name" value="F-box-like_dom_sf"/>
</dbReference>
<gene>
    <name evidence="1" type="ORF">BJ508DRAFT_331351</name>
</gene>
<organism evidence="1 2">
    <name type="scientific">Ascobolus immersus RN42</name>
    <dbReference type="NCBI Taxonomy" id="1160509"/>
    <lineage>
        <taxon>Eukaryota</taxon>
        <taxon>Fungi</taxon>
        <taxon>Dikarya</taxon>
        <taxon>Ascomycota</taxon>
        <taxon>Pezizomycotina</taxon>
        <taxon>Pezizomycetes</taxon>
        <taxon>Pezizales</taxon>
        <taxon>Ascobolaceae</taxon>
        <taxon>Ascobolus</taxon>
    </lineage>
</organism>
<evidence type="ECO:0008006" key="3">
    <source>
        <dbReference type="Google" id="ProtNLM"/>
    </source>
</evidence>
<accession>A0A3N4HT41</accession>
<protein>
    <recommendedName>
        <fullName evidence="3">F-box domain-containing protein</fullName>
    </recommendedName>
</protein>
<keyword evidence="2" id="KW-1185">Reference proteome</keyword>
<sequence length="272" mass="31359">MSESESNTVSTSQLHILSLPNEILHNIAISHPDPRGYLRLGQVNKHFRAVVTTPYTRSCFVKQWVSTYLRASTTPTIIEYIVRYVCFHHLPPFRCLTPLYTYPRIRPFPHHTLSPRNSKTPFAINRFVKARLGDYKGSPGLSGVRWKDRLSGAEADLGTLVRQYTGTSCRPSWFIEFYARLRNREAPAGGIGMEEVVLAFYMYERWQRKVRFQEMKLRAKNGAAYAKSGSRVDTKTGRNFYNIEWLWTRDKYPAECRCRPGESAMLLGPKLG</sequence>